<evidence type="ECO:0000313" key="2">
    <source>
        <dbReference type="EMBL" id="KAK6346858.1"/>
    </source>
</evidence>
<keyword evidence="3" id="KW-1185">Reference proteome</keyword>
<dbReference type="Proteomes" id="UP001375240">
    <property type="component" value="Unassembled WGS sequence"/>
</dbReference>
<sequence>MEDTVQFHARNAEGSFTVQTVRISEFYNRLRDQEAAANMLPRARDLGPQYGLLSECLSTSPVITTILSVSIRCDTDESYLVFVGERHIEVRTLTERLSIESLASKNDFYCKIRCAAALDIKKESSTSFLSQIKREDGTPFLLSSKPAPRIPKQVLVVALESGELGFIYLDVTPRGKLEFVFATHRISPEQPKVLHVGKSIAVDHHSRAMAVCAWEGCFKLYETHDATAMEQKVATGQSFIPLRHEKTFQVPGTILSLEFLRSSDPNHVVWLVLYVNRDTKVGHMRLLLYEWNTKEPLCKATQLGQDGLRLPEKWGLPTHVVPLTIATFFILICKQNIYIGKAADIVSGNCRWKNFPIPTVSRRDIKLVTGWARPHRNPGYAQRNDDFYIVKENGELFWIYINNSQSTWGPSIETVKSGKLHGGVGSAFSFHEVQTESSSDLLVAAGEACSGGTYLITPKQPNGPAVQEEPRFIQEIYNWTPMFDVGIIKTRSTNKNNLIESRARLYASAGIGEHGAVMEVRQGLEGRITEDYGYSEPITNLIALHGPTGNGCFVLLGHVLGTSLWYMNYEKMEPRDVAETISLRTGETTRTLAADVQDDGRCVQVTTTGVYSTVLNEAEVEALVQVPTPMQEWDCPLDHSIVGAALKDDVVILAMRTPSEYQLWNMALQPVTGGDQDGFLLQQGRSVSLPSQPTYLEFIEIGARVYLMVDSSGLTLDFYQLGDSGDLTLQSQVFTSVGAAVNGSTEVQSPNCESACIVRAEGKAYLLCGLRNGYVLYGELDTETLDFKLLGQAKIGRLPVLLSMKEGLSDRALAQTTHALHQLTIQDSVLVVTPVVFNQTIEPSIEAVCYLNHEFRASSFPDLILFATDTSLAVGMLSRQQSICTRQLALDETPSKLTYIEELDLIAVAVHRRKIHIPLKEEDRKVAPCTVLFIDPRSGIQQNKWDMADCKYGEQVFTKQSERINCLHNRPDWVFPDKDVHWNCLLVGTGYSVGPDQPPRGRILVLSFAYGMKDGKPIIEVRKRNQILIQEPVYCIASYGDGSVIFGAERSLYKMDLVQTNTGHWKFENLVGIPQFSTPTQITVEPGSDVIWVSSTRDALAAYRFKETPTPTFVRLYSDDRERAGRTHLKIEGNFFLTTDRDEGIVGLWMPNERRTSTNLTKVFDAYIPNSIANLRAGDLRAPWSPRNLSLPGVVRPDVDILGTCFDGSIYQLTVLDAPATKLLVYLQRRYLRLLNPHPEQRKGKAPMQRHGVDKIWAGGARHADGNILSESLSSIAEWLGGSVEGEDDDVLEELVRGVFRDRDGGIIKPGMTTVDVVKAYLKQLIGNVVL</sequence>
<protein>
    <recommendedName>
        <fullName evidence="1">RSE1/DDB1/CPSF1 first beta-propeller domain-containing protein</fullName>
    </recommendedName>
</protein>
<gene>
    <name evidence="2" type="ORF">TWF696_006963</name>
</gene>
<dbReference type="SUPFAM" id="SSF75011">
    <property type="entry name" value="3-carboxy-cis,cis-mucoante lactonizing enzyme"/>
    <property type="match status" value="1"/>
</dbReference>
<accession>A0AAV9URW8</accession>
<comment type="caution">
    <text evidence="2">The sequence shown here is derived from an EMBL/GenBank/DDBJ whole genome shotgun (WGS) entry which is preliminary data.</text>
</comment>
<evidence type="ECO:0000313" key="3">
    <source>
        <dbReference type="Proteomes" id="UP001375240"/>
    </source>
</evidence>
<dbReference type="InterPro" id="IPR050358">
    <property type="entry name" value="RSE1/DDB1/CFT1"/>
</dbReference>
<proteinExistence type="predicted"/>
<dbReference type="PANTHER" id="PTHR10644">
    <property type="entry name" value="DNA REPAIR/RNA PROCESSING CPSF FAMILY"/>
    <property type="match status" value="1"/>
</dbReference>
<evidence type="ECO:0000259" key="1">
    <source>
        <dbReference type="Pfam" id="PF10433"/>
    </source>
</evidence>
<dbReference type="InterPro" id="IPR018846">
    <property type="entry name" value="Beta-prop_RSE1/DDB1/CPSF1_1st"/>
</dbReference>
<dbReference type="InterPro" id="IPR015943">
    <property type="entry name" value="WD40/YVTN_repeat-like_dom_sf"/>
</dbReference>
<name>A0AAV9URW8_9PEZI</name>
<feature type="domain" description="RSE1/DDB1/CPSF1 first beta-propeller" evidence="1">
    <location>
        <begin position="63"/>
        <end position="476"/>
    </location>
</feature>
<dbReference type="EMBL" id="JAVHNQ010000005">
    <property type="protein sequence ID" value="KAK6346858.1"/>
    <property type="molecule type" value="Genomic_DNA"/>
</dbReference>
<dbReference type="Pfam" id="PF10433">
    <property type="entry name" value="Beta-prop_RSE1_1st"/>
    <property type="match status" value="1"/>
</dbReference>
<reference evidence="2 3" key="1">
    <citation type="submission" date="2019-10" db="EMBL/GenBank/DDBJ databases">
        <authorList>
            <person name="Palmer J.M."/>
        </authorList>
    </citation>
    <scope>NUCLEOTIDE SEQUENCE [LARGE SCALE GENOMIC DNA]</scope>
    <source>
        <strain evidence="2 3">TWF696</strain>
    </source>
</reference>
<organism evidence="2 3">
    <name type="scientific">Orbilia brochopaga</name>
    <dbReference type="NCBI Taxonomy" id="3140254"/>
    <lineage>
        <taxon>Eukaryota</taxon>
        <taxon>Fungi</taxon>
        <taxon>Dikarya</taxon>
        <taxon>Ascomycota</taxon>
        <taxon>Pezizomycotina</taxon>
        <taxon>Orbiliomycetes</taxon>
        <taxon>Orbiliales</taxon>
        <taxon>Orbiliaceae</taxon>
        <taxon>Orbilia</taxon>
    </lineage>
</organism>
<dbReference type="Gene3D" id="2.130.10.10">
    <property type="entry name" value="YVTN repeat-like/Quinoprotein amine dehydrogenase"/>
    <property type="match status" value="2"/>
</dbReference>